<dbReference type="Proteomes" id="UP000324222">
    <property type="component" value="Unassembled WGS sequence"/>
</dbReference>
<accession>A0A5B7JRI6</accession>
<dbReference type="EMBL" id="VSRR010123353">
    <property type="protein sequence ID" value="MPD00532.1"/>
    <property type="molecule type" value="Genomic_DNA"/>
</dbReference>
<sequence>MTLSSGISQTGRQEGPQLTKCTHVVATSGCKASINTGACVGTPLARLRSWGGREVYLPDAPSLSLSSASRVRA</sequence>
<protein>
    <submittedName>
        <fullName evidence="1">Uncharacterized protein</fullName>
    </submittedName>
</protein>
<evidence type="ECO:0000313" key="1">
    <source>
        <dbReference type="EMBL" id="MPD00532.1"/>
    </source>
</evidence>
<gene>
    <name evidence="1" type="ORF">E2C01_096008</name>
</gene>
<organism evidence="1 2">
    <name type="scientific">Portunus trituberculatus</name>
    <name type="common">Swimming crab</name>
    <name type="synonym">Neptunus trituberculatus</name>
    <dbReference type="NCBI Taxonomy" id="210409"/>
    <lineage>
        <taxon>Eukaryota</taxon>
        <taxon>Metazoa</taxon>
        <taxon>Ecdysozoa</taxon>
        <taxon>Arthropoda</taxon>
        <taxon>Crustacea</taxon>
        <taxon>Multicrustacea</taxon>
        <taxon>Malacostraca</taxon>
        <taxon>Eumalacostraca</taxon>
        <taxon>Eucarida</taxon>
        <taxon>Decapoda</taxon>
        <taxon>Pleocyemata</taxon>
        <taxon>Brachyura</taxon>
        <taxon>Eubrachyura</taxon>
        <taxon>Portunoidea</taxon>
        <taxon>Portunidae</taxon>
        <taxon>Portuninae</taxon>
        <taxon>Portunus</taxon>
    </lineage>
</organism>
<reference evidence="1 2" key="1">
    <citation type="submission" date="2019-05" db="EMBL/GenBank/DDBJ databases">
        <title>Another draft genome of Portunus trituberculatus and its Hox gene families provides insights of decapod evolution.</title>
        <authorList>
            <person name="Jeong J.-H."/>
            <person name="Song I."/>
            <person name="Kim S."/>
            <person name="Choi T."/>
            <person name="Kim D."/>
            <person name="Ryu S."/>
            <person name="Kim W."/>
        </authorList>
    </citation>
    <scope>NUCLEOTIDE SEQUENCE [LARGE SCALE GENOMIC DNA]</scope>
    <source>
        <tissue evidence="1">Muscle</tissue>
    </source>
</reference>
<keyword evidence="2" id="KW-1185">Reference proteome</keyword>
<evidence type="ECO:0000313" key="2">
    <source>
        <dbReference type="Proteomes" id="UP000324222"/>
    </source>
</evidence>
<proteinExistence type="predicted"/>
<name>A0A5B7JRI6_PORTR</name>
<dbReference type="AlphaFoldDB" id="A0A5B7JRI6"/>
<comment type="caution">
    <text evidence="1">The sequence shown here is derived from an EMBL/GenBank/DDBJ whole genome shotgun (WGS) entry which is preliminary data.</text>
</comment>